<evidence type="ECO:0000256" key="6">
    <source>
        <dbReference type="ARBA" id="ARBA00022989"/>
    </source>
</evidence>
<comment type="subcellular location">
    <subcellularLocation>
        <location evidence="1">Cell membrane</location>
        <topology evidence="1">Multi-pass membrane protein</topology>
    </subcellularLocation>
</comment>
<evidence type="ECO:0000256" key="9">
    <source>
        <dbReference type="SAM" id="Phobius"/>
    </source>
</evidence>
<keyword evidence="7 9" id="KW-0472">Membrane</keyword>
<keyword evidence="6 9" id="KW-1133">Transmembrane helix</keyword>
<keyword evidence="4" id="KW-1003">Cell membrane</keyword>
<name>A0ABS5QPR6_9LACO</name>
<dbReference type="EMBL" id="JAAMFI010000001">
    <property type="protein sequence ID" value="MBS9334897.1"/>
    <property type="molecule type" value="Genomic_DNA"/>
</dbReference>
<dbReference type="InterPro" id="IPR003856">
    <property type="entry name" value="LPS_length_determ_N"/>
</dbReference>
<accession>A0ABS5QPR6</accession>
<evidence type="ECO:0000256" key="1">
    <source>
        <dbReference type="ARBA" id="ARBA00004651"/>
    </source>
</evidence>
<organism evidence="11 12">
    <name type="scientific">Fructobacillus papyriferae</name>
    <dbReference type="NCBI Taxonomy" id="2713171"/>
    <lineage>
        <taxon>Bacteria</taxon>
        <taxon>Bacillati</taxon>
        <taxon>Bacillota</taxon>
        <taxon>Bacilli</taxon>
        <taxon>Lactobacillales</taxon>
        <taxon>Lactobacillaceae</taxon>
        <taxon>Fructobacillus</taxon>
    </lineage>
</organism>
<dbReference type="PANTHER" id="PTHR32309:SF31">
    <property type="entry name" value="CAPSULAR EXOPOLYSACCHARIDE FAMILY"/>
    <property type="match status" value="1"/>
</dbReference>
<evidence type="ECO:0000259" key="10">
    <source>
        <dbReference type="Pfam" id="PF02706"/>
    </source>
</evidence>
<evidence type="ECO:0000313" key="11">
    <source>
        <dbReference type="EMBL" id="MBS9334897.1"/>
    </source>
</evidence>
<dbReference type="Pfam" id="PF02706">
    <property type="entry name" value="Wzz"/>
    <property type="match status" value="1"/>
</dbReference>
<comment type="caution">
    <text evidence="11">The sequence shown here is derived from an EMBL/GenBank/DDBJ whole genome shotgun (WGS) entry which is preliminary data.</text>
</comment>
<evidence type="ECO:0000256" key="3">
    <source>
        <dbReference type="ARBA" id="ARBA00020739"/>
    </source>
</evidence>
<feature type="domain" description="Polysaccharide chain length determinant N-terminal" evidence="10">
    <location>
        <begin position="2"/>
        <end position="88"/>
    </location>
</feature>
<sequence>MEFSVMDMVKRLMKFGWVIVLVTILFAGAGFAYAKSAKTSTNYSATRSVIVAKNNTDVKDPSSRFSADKAMLPTYEKLSKDDSLLSAVQDRLSDHMTKSEINSAVSVTNATDTLVLNFKATGASTNKAKNLANTYAEVFAEYGPKLYPDMGQPTLMSAANGSDVTTVGMKNSKKLTIFGAAFGFVASVFVLMITGIVANYKQLKKQG</sequence>
<comment type="similarity">
    <text evidence="2">Belongs to the CpsC/CapA family.</text>
</comment>
<keyword evidence="5 9" id="KW-0812">Transmembrane</keyword>
<gene>
    <name evidence="11" type="ORF">G6R27_02440</name>
</gene>
<dbReference type="Proteomes" id="UP001519418">
    <property type="component" value="Unassembled WGS sequence"/>
</dbReference>
<dbReference type="PANTHER" id="PTHR32309">
    <property type="entry name" value="TYROSINE-PROTEIN KINASE"/>
    <property type="match status" value="1"/>
</dbReference>
<proteinExistence type="inferred from homology"/>
<protein>
    <recommendedName>
        <fullName evidence="3">Capsular polysaccharide biosynthesis protein CpsC</fullName>
    </recommendedName>
</protein>
<keyword evidence="12" id="KW-1185">Reference proteome</keyword>
<evidence type="ECO:0000313" key="12">
    <source>
        <dbReference type="Proteomes" id="UP001519418"/>
    </source>
</evidence>
<comment type="function">
    <text evidence="8">Required for CpsD phosphorylation. Involved in the regulation of capsular polysaccharide biosynthesis. May be part of a complex that directs the coordinated polymerization and export to the cell surface of the capsular polysaccharide.</text>
</comment>
<feature type="transmembrane region" description="Helical" evidence="9">
    <location>
        <begin position="175"/>
        <end position="198"/>
    </location>
</feature>
<evidence type="ECO:0000256" key="4">
    <source>
        <dbReference type="ARBA" id="ARBA00022475"/>
    </source>
</evidence>
<evidence type="ECO:0000256" key="2">
    <source>
        <dbReference type="ARBA" id="ARBA00006683"/>
    </source>
</evidence>
<evidence type="ECO:0000256" key="5">
    <source>
        <dbReference type="ARBA" id="ARBA00022692"/>
    </source>
</evidence>
<dbReference type="RefSeq" id="WP_213819490.1">
    <property type="nucleotide sequence ID" value="NZ_JAAMFI010000001.1"/>
</dbReference>
<evidence type="ECO:0000256" key="7">
    <source>
        <dbReference type="ARBA" id="ARBA00023136"/>
    </source>
</evidence>
<dbReference type="InterPro" id="IPR050445">
    <property type="entry name" value="Bact_polysacc_biosynth/exp"/>
</dbReference>
<reference evidence="11 12" key="1">
    <citation type="submission" date="2020-02" db="EMBL/GenBank/DDBJ databases">
        <title>Fructobacillus sp. isolated from paper mulberry of Taiwan.</title>
        <authorList>
            <person name="Lin S.-T."/>
        </authorList>
    </citation>
    <scope>NUCLEOTIDE SEQUENCE [LARGE SCALE GENOMIC DNA]</scope>
    <source>
        <strain evidence="11 12">M1-10</strain>
    </source>
</reference>
<evidence type="ECO:0000256" key="8">
    <source>
        <dbReference type="ARBA" id="ARBA00045736"/>
    </source>
</evidence>